<feature type="region of interest" description="Disordered" evidence="1">
    <location>
        <begin position="1078"/>
        <end position="1101"/>
    </location>
</feature>
<evidence type="ECO:0000256" key="2">
    <source>
        <dbReference type="SAM" id="SignalP"/>
    </source>
</evidence>
<feature type="region of interest" description="Disordered" evidence="1">
    <location>
        <begin position="204"/>
        <end position="266"/>
    </location>
</feature>
<feature type="domain" description="DUF7601" evidence="3">
    <location>
        <begin position="1749"/>
        <end position="1849"/>
    </location>
</feature>
<dbReference type="PANTHER" id="PTHR45661:SF3">
    <property type="entry name" value="IG-LIKE DOMAIN-CONTAINING PROTEIN"/>
    <property type="match status" value="1"/>
</dbReference>
<dbReference type="InterPro" id="IPR053139">
    <property type="entry name" value="Surface_bspA-like"/>
</dbReference>
<dbReference type="InterPro" id="IPR055382">
    <property type="entry name" value="DUF7601"/>
</dbReference>
<feature type="signal peptide" evidence="2">
    <location>
        <begin position="1"/>
        <end position="19"/>
    </location>
</feature>
<dbReference type="SUPFAM" id="SSF117074">
    <property type="entry name" value="Hypothetical protein PA1324"/>
    <property type="match status" value="1"/>
</dbReference>
<feature type="compositionally biased region" description="Basic and acidic residues" evidence="1">
    <location>
        <begin position="1087"/>
        <end position="1098"/>
    </location>
</feature>
<name>A0A4R3TCY9_9FIRM</name>
<feature type="compositionally biased region" description="Basic and acidic residues" evidence="1">
    <location>
        <begin position="1313"/>
        <end position="1323"/>
    </location>
</feature>
<feature type="compositionally biased region" description="Basic and acidic residues" evidence="1">
    <location>
        <begin position="34"/>
        <end position="59"/>
    </location>
</feature>
<dbReference type="EMBL" id="SMBP01000012">
    <property type="protein sequence ID" value="TCU59006.1"/>
    <property type="molecule type" value="Genomic_DNA"/>
</dbReference>
<reference evidence="4 5" key="1">
    <citation type="submission" date="2019-03" db="EMBL/GenBank/DDBJ databases">
        <title>Genomic Encyclopedia of Type Strains, Phase IV (KMG-IV): sequencing the most valuable type-strain genomes for metagenomic binning, comparative biology and taxonomic classification.</title>
        <authorList>
            <person name="Goeker M."/>
        </authorList>
    </citation>
    <scope>NUCLEOTIDE SEQUENCE [LARGE SCALE GENOMIC DNA]</scope>
    <source>
        <strain evidence="4 5">DSM 29481</strain>
    </source>
</reference>
<feature type="region of interest" description="Disordered" evidence="1">
    <location>
        <begin position="1313"/>
        <end position="1333"/>
    </location>
</feature>
<organism evidence="4 5">
    <name type="scientific">Longicatena caecimuris</name>
    <dbReference type="NCBI Taxonomy" id="1796635"/>
    <lineage>
        <taxon>Bacteria</taxon>
        <taxon>Bacillati</taxon>
        <taxon>Bacillota</taxon>
        <taxon>Erysipelotrichia</taxon>
        <taxon>Erysipelotrichales</taxon>
        <taxon>Erysipelotrichaceae</taxon>
        <taxon>Longicatena</taxon>
    </lineage>
</organism>
<feature type="chain" id="PRO_5020592308" evidence="2">
    <location>
        <begin position="20"/>
        <end position="2755"/>
    </location>
</feature>
<evidence type="ECO:0000256" key="1">
    <source>
        <dbReference type="SAM" id="MobiDB-lite"/>
    </source>
</evidence>
<proteinExistence type="predicted"/>
<accession>A0A4R3TCY9</accession>
<keyword evidence="2" id="KW-0732">Signal</keyword>
<feature type="region of interest" description="Disordered" evidence="1">
    <location>
        <begin position="29"/>
        <end position="67"/>
    </location>
</feature>
<evidence type="ECO:0000313" key="5">
    <source>
        <dbReference type="Proteomes" id="UP000295773"/>
    </source>
</evidence>
<comment type="caution">
    <text evidence="4">The sequence shown here is derived from an EMBL/GenBank/DDBJ whole genome shotgun (WGS) entry which is preliminary data.</text>
</comment>
<feature type="region of interest" description="Disordered" evidence="1">
    <location>
        <begin position="1805"/>
        <end position="1837"/>
    </location>
</feature>
<dbReference type="Pfam" id="PF13306">
    <property type="entry name" value="LRR_5"/>
    <property type="match status" value="2"/>
</dbReference>
<evidence type="ECO:0000313" key="4">
    <source>
        <dbReference type="EMBL" id="TCU59006.1"/>
    </source>
</evidence>
<dbReference type="InterPro" id="IPR032675">
    <property type="entry name" value="LRR_dom_sf"/>
</dbReference>
<dbReference type="Gene3D" id="2.60.40.10">
    <property type="entry name" value="Immunoglobulins"/>
    <property type="match status" value="1"/>
</dbReference>
<dbReference type="InterPro" id="IPR026906">
    <property type="entry name" value="LRR_5"/>
</dbReference>
<dbReference type="Proteomes" id="UP000295773">
    <property type="component" value="Unassembled WGS sequence"/>
</dbReference>
<dbReference type="Gene3D" id="3.80.10.10">
    <property type="entry name" value="Ribonuclease Inhibitor"/>
    <property type="match status" value="4"/>
</dbReference>
<sequence>MFLLALSMLFMNVNSSMFAKEETKAGTGSVEVIEGSKDTDPEITSTKEDALKEEKEKTPAEAGAQKTAPLLTDVKGRIYLDANKDHTFDEGEKGLPDMEVRLYKIEEGEAAKEAAYHTLTNIKGEYEIKGAEAGTYKVEYESVDSEKDLRDYTILQENKEDKERGEKEEQKLIEKNNKYIIAQEEIEIKEGSELELALYKKEAEKKEAPEASKEAGPAKQETTKQETNATKKTETNTVKKTETNSEKKTETNTTQKTEGKQPVKKAANKSEALMSPLQLNKLSSTKAGAAYARDSEFARALYETLDAEDWTFNAYYVGQNDKYHVEKTNDFSLKYQVEFHNSRDLEKGSVEIRIPAYLNNDRDKKGVLPSSIAIPQGTLEDPVGNKITPFNYYLDEETNELVFFNYEKITSGANIAFQVLYKDLEIMELIDDSTWSLAPKATVSFDDKTEEKTSTPLTGHIDSKVDLSKVTKTPYTLGGKSYCPGIYTQQQLDNVITSIPDKYKGDNFGKYKYVAWRIQIRGSATQPWELYLKDIPDLGGEVVGFNRDYSKMTYEGDDAYYKISGMNKDKLIQYEDTSNHIIVAVAYPEDEIQPDTQIKNKVQVVAHPYDDVDKDQMLESETVWKYKDYEWVYDGDVIGVDKRSDETYKSWLEVYKAARKQKKDIGDIPFTINGVTRGYALTHSISNDEKLGERIEGASYVMTTVDDFIYAYPTKGSQEEYKILDGDDYYYSKVRINQEDIGYDPWEDSATAPERSKDTIVSAWFKDGTGWEEVAVIPWNDKGSMSYTFTQEQIARRPWRVKVEHESVNYRSTCSIDLNVRIQHDSPVFKEMVKDEDSEQTVTLENIAGIMGQKKQDGVLGAYFHDTSAEGGNYSEPELIERTKDLYGVLLMRDNAFAYLTSVQKNAGSYKYGTSWNDAAAGRVHLKYNLMAYDGYELYGTEAVSYLKDNGVRSPGRTDVVFYDLLPYGVKYDPSVPVIAGRVKTTDSLYWRNEKSWDQGQVKVSIDSKEDVITNYNGTGRTMVRFHIHYDGADPAGVYSRGSDHLWMEGWGVSFGAYYEWKDIDICNEATNISAFMPEKDDNEPLLGRDDQVMRDNGEDYPDTLSKDEYKIFGKDLDGDGNTDERTVLYANTSVVDDLVIANSDNIDKLVKADEDRFGVFSEEAVVAPGEGYTYEITVRNAKDTLRNIVVYDRLEDAARYRSEQEKDKHFDDNWWYGTFDGVITTGLEKAGVAPIIYYNADRDARISTGEELPSTILTEDNGWYTEAEWKAKGHTLAEVKAVAVDMSKKKDGSAFEIVDMGSVTFQIHMVSPKEDESKESADHSNTSTGKDPAYHAYNNAAYYLEKAGTDTKQTVIGNSVQVSQHDKERVEIVKSFGGSVPKDKQNNEFRFIATYNGSVYASQEYQLYKKVDGNWERQGTDRVYATEADGSFYLHADEKAVFEIKDKVLFTVEEEESPFWEVETETSEKGEEQIRTFKNTYRPVLYVQKKLQNHPKDADIEKEIFTFRASANGEPLANAEYWLVDSVRVDGGTPKKLNKEELKTDANGEFRIKAGDIVALFPGAEGTAYQIEEIEKGKDWFTEAGKDSVSGTMAENGNAESITNYYKWKDLYLTKELRHQEAEECTQAFTFQVYADGRAFANAQWVMLNEDGSEGTESGTTDEAGRFTVKLAGKTVKIKGFEAGKSFKIEEIDDPMDNYKPIQGIVEGTMPLYALKSDATIINDHILRPISITKLVSYDTNGMSEEKLAEINERGFTMTLTVEGKVYGNKEYTIRRSGEPDEKGTTTEAGTFTIKNGQTVTFEDVGPEGTSYKVEETPDPEYPQIFPTNKEAGEGTIDKEGSKVTFVNGTESTLMIGKEYVAGEGDVDKIGEAYLEKIKNDPAIREKEKVTLKLEVQDKDGKWKTWPTTRTVVEVTDTLSNKVEKVTWEANDTLTIAAWKQVIITSLDKNDRYRLSEDSKDQHKLYKEGSAFIEITQKEPADDGAISDTIENKPLAIITNQIEGKKQSSIIQKKMKLGSEEVPTGERLVLRVEVYDGSVWDPAGDVAYIVGDDTEWINDRIQKTEADGKITVEKTEKGYPILYFTEQDVRINPSNATKGTYRIVERIEESDDGWGTLSGYLKLADSYNGSLDIEDATTFVNSNRTTPIEIAKVLNVDSEQEFTFELRQVTRSKQEVITSLEDILESRKGTNINYVIYDARTKEQIGTGNTGATGEIKLQGNQYARLELSDDTAWTVSEKQDTPFVLTDMTGSKDTTRLSNNVMLIQAKAPVIIADLSIESDRKYYSENSQIDKADFRVKVIYSDGTMELLQESDYEIDQTTVPTKTDQFDLMFTYTDKKTGRSIERAKTLKIARTITLTRDMVENGVIDAETQEAVILNTGDVVIPETILVDGNLRIINAIGTDAFSGNQEITSIKMPDTITLIGDHAFFNCEKLTGTLTIPESVAEIGRFAFSGCSGLTGDLKIPEGVTTIKLDAFHGCKGFDGTLTLPDSLTKIEESAFQGCRGFTGDLIIPDSVTSIGSFAFENCSGFNGTLTIGNGVTRIGNNTFEDCSGFTGDLVIPDSVTSIENNTFAGCIGFTGNLIIGNSVKKIGNSAFSVCKGFTGDLIIPDSVTSLENYAFDRCSGFNGTLTIGNGVTSIGNSTFQDCSGFTGDLVIPNSVTSIGSSAFNGCKGFNGTLTIGNSVTSIEGTAFYGCSGFTGDLIIPDSVTSIVGNYVFYGCRNLDKIIIQGKSEGELSGSPWGAPDTVIIEWQP</sequence>
<protein>
    <submittedName>
        <fullName evidence="4">SdrD B-like protein</fullName>
    </submittedName>
</protein>
<dbReference type="InterPro" id="IPR013783">
    <property type="entry name" value="Ig-like_fold"/>
</dbReference>
<dbReference type="PANTHER" id="PTHR45661">
    <property type="entry name" value="SURFACE ANTIGEN"/>
    <property type="match status" value="1"/>
</dbReference>
<feature type="domain" description="DUF7601" evidence="3">
    <location>
        <begin position="1611"/>
        <end position="1725"/>
    </location>
</feature>
<feature type="compositionally biased region" description="Basic and acidic residues" evidence="1">
    <location>
        <begin position="221"/>
        <end position="250"/>
    </location>
</feature>
<evidence type="ECO:0000259" key="3">
    <source>
        <dbReference type="Pfam" id="PF24547"/>
    </source>
</evidence>
<keyword evidence="5" id="KW-1185">Reference proteome</keyword>
<dbReference type="Pfam" id="PF24547">
    <property type="entry name" value="DUF7601"/>
    <property type="match status" value="2"/>
</dbReference>
<feature type="compositionally biased region" description="Basic and acidic residues" evidence="1">
    <location>
        <begin position="204"/>
        <end position="213"/>
    </location>
</feature>
<dbReference type="Gene3D" id="2.60.40.1140">
    <property type="entry name" value="Collagen-binding surface protein Cna, B-type domain"/>
    <property type="match status" value="2"/>
</dbReference>
<gene>
    <name evidence="4" type="ORF">EDD61_11234</name>
</gene>